<dbReference type="InterPro" id="IPR011701">
    <property type="entry name" value="MFS"/>
</dbReference>
<feature type="transmembrane region" description="Helical" evidence="6">
    <location>
        <begin position="361"/>
        <end position="378"/>
    </location>
</feature>
<feature type="transmembrane region" description="Helical" evidence="6">
    <location>
        <begin position="196"/>
        <end position="217"/>
    </location>
</feature>
<organism evidence="7 8">
    <name type="scientific">Niveomyces insectorum RCEF 264</name>
    <dbReference type="NCBI Taxonomy" id="1081102"/>
    <lineage>
        <taxon>Eukaryota</taxon>
        <taxon>Fungi</taxon>
        <taxon>Dikarya</taxon>
        <taxon>Ascomycota</taxon>
        <taxon>Pezizomycotina</taxon>
        <taxon>Sordariomycetes</taxon>
        <taxon>Hypocreomycetidae</taxon>
        <taxon>Hypocreales</taxon>
        <taxon>Cordycipitaceae</taxon>
        <taxon>Niveomyces</taxon>
    </lineage>
</organism>
<keyword evidence="5 6" id="KW-0472">Membrane</keyword>
<evidence type="ECO:0000256" key="1">
    <source>
        <dbReference type="ARBA" id="ARBA00004141"/>
    </source>
</evidence>
<evidence type="ECO:0000256" key="2">
    <source>
        <dbReference type="ARBA" id="ARBA00022448"/>
    </source>
</evidence>
<feature type="transmembrane region" description="Helical" evidence="6">
    <location>
        <begin position="229"/>
        <end position="249"/>
    </location>
</feature>
<dbReference type="FunFam" id="1.20.1250.20:FF:000013">
    <property type="entry name" value="MFS general substrate transporter"/>
    <property type="match status" value="1"/>
</dbReference>
<comment type="caution">
    <text evidence="7">The sequence shown here is derived from an EMBL/GenBank/DDBJ whole genome shotgun (WGS) entry which is preliminary data.</text>
</comment>
<dbReference type="SUPFAM" id="SSF103473">
    <property type="entry name" value="MFS general substrate transporter"/>
    <property type="match status" value="1"/>
</dbReference>
<keyword evidence="8" id="KW-1185">Reference proteome</keyword>
<dbReference type="InterPro" id="IPR036259">
    <property type="entry name" value="MFS_trans_sf"/>
</dbReference>
<evidence type="ECO:0000313" key="7">
    <source>
        <dbReference type="EMBL" id="OAA66453.1"/>
    </source>
</evidence>
<reference evidence="7 8" key="1">
    <citation type="journal article" date="2016" name="Genome Biol. Evol.">
        <title>Divergent and convergent evolution of fungal pathogenicity.</title>
        <authorList>
            <person name="Shang Y."/>
            <person name="Xiao G."/>
            <person name="Zheng P."/>
            <person name="Cen K."/>
            <person name="Zhan S."/>
            <person name="Wang C."/>
        </authorList>
    </citation>
    <scope>NUCLEOTIDE SEQUENCE [LARGE SCALE GENOMIC DNA]</scope>
    <source>
        <strain evidence="7 8">RCEF 264</strain>
    </source>
</reference>
<sequence length="512" mass="56876">MGMSNEFSHAENAASSIEPVTDVADYAPEEVLKEVMHLEDPEWIADQKKYMWRLNSIILPAVSVLYFFSYLDRGNVANAKLYGFDRGHKTVYGGVGPGLQSLTSPQWQLVVMIAYVGLVLFQVPGCIGYRVFPPSKWIAFGVCGWAVASVLQCVAFNLAGELVCRIAVGAFEGLFGTGIVYYMSLWYHRSELGVRVFWFLAPTALAGAFGGLLAYGIGHIKSNVPVWKFLFLIEGIPCFCVGIFCLYWLPDRPMRNSRFSGRQQEIAVARYHSEDFEKAGKIQRKHFIRVFIDWRLYIQALIYVPTAALLASISGFLPTIISHLGYTAPTTANLMSVPPYACAFVVMYIVSWLSDRYRLRGLPIIVLATIAGVMYALLGTLPESNLKGKYACVCIAVACVYGTYPLTHAWANNNLGNETKRSVGMGYYTAIGNLGSIAGTWLFPASDAPQFRNGHLTCMALSFATGLLTVLNVYLLWRSNRRRDRLYGKPAPGVPVDLTELADLAPHFRYFL</sequence>
<feature type="transmembrane region" description="Helical" evidence="6">
    <location>
        <begin position="294"/>
        <end position="317"/>
    </location>
</feature>
<keyword evidence="2" id="KW-0813">Transport</keyword>
<dbReference type="AlphaFoldDB" id="A0A167YLR2"/>
<proteinExistence type="predicted"/>
<dbReference type="Proteomes" id="UP000076874">
    <property type="component" value="Unassembled WGS sequence"/>
</dbReference>
<evidence type="ECO:0000313" key="8">
    <source>
        <dbReference type="Proteomes" id="UP000076874"/>
    </source>
</evidence>
<name>A0A167YLR2_9HYPO</name>
<evidence type="ECO:0000256" key="4">
    <source>
        <dbReference type="ARBA" id="ARBA00022989"/>
    </source>
</evidence>
<accession>A0A167YLR2</accession>
<feature type="transmembrane region" description="Helical" evidence="6">
    <location>
        <begin position="137"/>
        <end position="160"/>
    </location>
</feature>
<dbReference type="PANTHER" id="PTHR43791">
    <property type="entry name" value="PERMEASE-RELATED"/>
    <property type="match status" value="1"/>
</dbReference>
<comment type="subcellular location">
    <subcellularLocation>
        <location evidence="1">Membrane</location>
        <topology evidence="1">Multi-pass membrane protein</topology>
    </subcellularLocation>
</comment>
<dbReference type="EMBL" id="AZHD01000002">
    <property type="protein sequence ID" value="OAA66453.1"/>
    <property type="molecule type" value="Genomic_DNA"/>
</dbReference>
<feature type="transmembrane region" description="Helical" evidence="6">
    <location>
        <begin position="337"/>
        <end position="354"/>
    </location>
</feature>
<feature type="transmembrane region" description="Helical" evidence="6">
    <location>
        <begin position="390"/>
        <end position="411"/>
    </location>
</feature>
<dbReference type="Pfam" id="PF07690">
    <property type="entry name" value="MFS_1"/>
    <property type="match status" value="1"/>
</dbReference>
<dbReference type="OrthoDB" id="2985014at2759"/>
<feature type="transmembrane region" description="Helical" evidence="6">
    <location>
        <begin position="166"/>
        <end position="184"/>
    </location>
</feature>
<keyword evidence="4 6" id="KW-1133">Transmembrane helix</keyword>
<keyword evidence="3 6" id="KW-0812">Transmembrane</keyword>
<evidence type="ECO:0000256" key="6">
    <source>
        <dbReference type="SAM" id="Phobius"/>
    </source>
</evidence>
<evidence type="ECO:0000256" key="5">
    <source>
        <dbReference type="ARBA" id="ARBA00023136"/>
    </source>
</evidence>
<dbReference type="GO" id="GO:0022857">
    <property type="term" value="F:transmembrane transporter activity"/>
    <property type="evidence" value="ECO:0007669"/>
    <property type="project" value="InterPro"/>
</dbReference>
<gene>
    <name evidence="7" type="ORF">SPI_01029</name>
</gene>
<feature type="transmembrane region" description="Helical" evidence="6">
    <location>
        <begin position="423"/>
        <end position="442"/>
    </location>
</feature>
<dbReference type="Gene3D" id="1.20.1250.20">
    <property type="entry name" value="MFS general substrate transporter like domains"/>
    <property type="match status" value="2"/>
</dbReference>
<feature type="transmembrane region" description="Helical" evidence="6">
    <location>
        <begin position="454"/>
        <end position="477"/>
    </location>
</feature>
<dbReference type="PANTHER" id="PTHR43791:SF36">
    <property type="entry name" value="TRANSPORTER, PUTATIVE (AFU_ORTHOLOGUE AFUA_6G08340)-RELATED"/>
    <property type="match status" value="1"/>
</dbReference>
<protein>
    <submittedName>
        <fullName evidence="7">Major facilitator superfamily domain, general substrate transporter</fullName>
    </submittedName>
</protein>
<evidence type="ECO:0000256" key="3">
    <source>
        <dbReference type="ARBA" id="ARBA00022692"/>
    </source>
</evidence>
<feature type="transmembrane region" description="Helical" evidence="6">
    <location>
        <begin position="107"/>
        <end position="125"/>
    </location>
</feature>
<dbReference type="GO" id="GO:0016020">
    <property type="term" value="C:membrane"/>
    <property type="evidence" value="ECO:0007669"/>
    <property type="project" value="UniProtKB-SubCell"/>
</dbReference>
<feature type="transmembrane region" description="Helical" evidence="6">
    <location>
        <begin position="52"/>
        <end position="71"/>
    </location>
</feature>